<keyword evidence="2" id="KW-1185">Reference proteome</keyword>
<dbReference type="Proteomes" id="UP000016511">
    <property type="component" value="Unassembled WGS sequence"/>
</dbReference>
<name>U1WYG8_ANEAE</name>
<dbReference type="EMBL" id="AWSJ01000285">
    <property type="protein sequence ID" value="ERI07283.1"/>
    <property type="molecule type" value="Genomic_DNA"/>
</dbReference>
<comment type="caution">
    <text evidence="1">The sequence shown here is derived from an EMBL/GenBank/DDBJ whole genome shotgun (WGS) entry which is preliminary data.</text>
</comment>
<dbReference type="STRING" id="649747.HMPREF0083_04658"/>
<evidence type="ECO:0000313" key="1">
    <source>
        <dbReference type="EMBL" id="ERI07283.1"/>
    </source>
</evidence>
<evidence type="ECO:0000313" key="2">
    <source>
        <dbReference type="Proteomes" id="UP000016511"/>
    </source>
</evidence>
<dbReference type="PATRIC" id="fig|649747.3.peg.4194"/>
<reference evidence="1 2" key="1">
    <citation type="submission" date="2013-08" db="EMBL/GenBank/DDBJ databases">
        <authorList>
            <person name="Weinstock G."/>
            <person name="Sodergren E."/>
            <person name="Wylie T."/>
            <person name="Fulton L."/>
            <person name="Fulton R."/>
            <person name="Fronick C."/>
            <person name="O'Laughlin M."/>
            <person name="Godfrey J."/>
            <person name="Miner T."/>
            <person name="Herter B."/>
            <person name="Appelbaum E."/>
            <person name="Cordes M."/>
            <person name="Lek S."/>
            <person name="Wollam A."/>
            <person name="Pepin K.H."/>
            <person name="Palsikar V.B."/>
            <person name="Mitreva M."/>
            <person name="Wilson R.K."/>
        </authorList>
    </citation>
    <scope>NUCLEOTIDE SEQUENCE [LARGE SCALE GENOMIC DNA]</scope>
    <source>
        <strain evidence="1 2">ATCC 12856</strain>
    </source>
</reference>
<gene>
    <name evidence="1" type="ORF">HMPREF0083_04658</name>
</gene>
<sequence>MLEDFRKRDGHSLMLSSYAMGIVRGIVDMECTAAKKVTAIKKVVEALEKV</sequence>
<organism evidence="1 2">
    <name type="scientific">Aneurinibacillus aneurinilyticus ATCC 12856</name>
    <dbReference type="NCBI Taxonomy" id="649747"/>
    <lineage>
        <taxon>Bacteria</taxon>
        <taxon>Bacillati</taxon>
        <taxon>Bacillota</taxon>
        <taxon>Bacilli</taxon>
        <taxon>Bacillales</taxon>
        <taxon>Paenibacillaceae</taxon>
        <taxon>Aneurinibacillus group</taxon>
        <taxon>Aneurinibacillus</taxon>
    </lineage>
</organism>
<dbReference type="AlphaFoldDB" id="U1WYG8"/>
<dbReference type="HOGENOM" id="CLU_3113985_0_0_9"/>
<accession>U1WYG8</accession>
<protein>
    <submittedName>
        <fullName evidence="1">Uncharacterized protein</fullName>
    </submittedName>
</protein>
<proteinExistence type="predicted"/>